<dbReference type="EMBL" id="BMYO01000004">
    <property type="protein sequence ID" value="GHD61420.1"/>
    <property type="molecule type" value="Genomic_DNA"/>
</dbReference>
<evidence type="ECO:0000313" key="3">
    <source>
        <dbReference type="Proteomes" id="UP000604737"/>
    </source>
</evidence>
<keyword evidence="1" id="KW-0175">Coiled coil</keyword>
<organism evidence="2 3">
    <name type="scientific">Jeongeupia chitinilytica</name>
    <dbReference type="NCBI Taxonomy" id="1041641"/>
    <lineage>
        <taxon>Bacteria</taxon>
        <taxon>Pseudomonadati</taxon>
        <taxon>Pseudomonadota</taxon>
        <taxon>Betaproteobacteria</taxon>
        <taxon>Neisseriales</taxon>
        <taxon>Chitinibacteraceae</taxon>
        <taxon>Jeongeupia</taxon>
    </lineage>
</organism>
<name>A0ABQ3GYN9_9NEIS</name>
<keyword evidence="3" id="KW-1185">Reference proteome</keyword>
<evidence type="ECO:0008006" key="4">
    <source>
        <dbReference type="Google" id="ProtNLM"/>
    </source>
</evidence>
<sequence>MLSGLLNRLFDRDAAARAELARFDGRIVRLVFPAISATLQIEAGRFVASDAAPEATLTLGLRFFATLPFDRTGAQRQLQLDGDAQLAAGIGRALGQVRWELADSLSSFVGDVAAQRLVWLAGKVGGVPGAIGARMAAHLIEYWRDEAPLLAHRLEAQRHFTAVDTLRDDLARLEKRLALLDQKLAGK</sequence>
<reference evidence="3" key="1">
    <citation type="journal article" date="2019" name="Int. J. Syst. Evol. Microbiol.">
        <title>The Global Catalogue of Microorganisms (GCM) 10K type strain sequencing project: providing services to taxonomists for standard genome sequencing and annotation.</title>
        <authorList>
            <consortium name="The Broad Institute Genomics Platform"/>
            <consortium name="The Broad Institute Genome Sequencing Center for Infectious Disease"/>
            <person name="Wu L."/>
            <person name="Ma J."/>
        </authorList>
    </citation>
    <scope>NUCLEOTIDE SEQUENCE [LARGE SCALE GENOMIC DNA]</scope>
    <source>
        <strain evidence="3">KCTC 23701</strain>
    </source>
</reference>
<dbReference type="PANTHER" id="PTHR38693">
    <property type="entry name" value="UBIQUINONE BIOSYNTHESIS PROTEIN UBIJ"/>
    <property type="match status" value="1"/>
</dbReference>
<evidence type="ECO:0000256" key="1">
    <source>
        <dbReference type="SAM" id="Coils"/>
    </source>
</evidence>
<dbReference type="PANTHER" id="PTHR38693:SF1">
    <property type="entry name" value="UBIQUINONE BIOSYNTHESIS ACCESSORY FACTOR UBIJ"/>
    <property type="match status" value="1"/>
</dbReference>
<accession>A0ABQ3GYN9</accession>
<gene>
    <name evidence="2" type="ORF">GCM10007350_15750</name>
</gene>
<dbReference type="InterPro" id="IPR038989">
    <property type="entry name" value="UbiJ"/>
</dbReference>
<dbReference type="RefSeq" id="WP_189459754.1">
    <property type="nucleotide sequence ID" value="NZ_BMYO01000004.1"/>
</dbReference>
<proteinExistence type="predicted"/>
<dbReference type="Proteomes" id="UP000604737">
    <property type="component" value="Unassembled WGS sequence"/>
</dbReference>
<evidence type="ECO:0000313" key="2">
    <source>
        <dbReference type="EMBL" id="GHD61420.1"/>
    </source>
</evidence>
<comment type="caution">
    <text evidence="2">The sequence shown here is derived from an EMBL/GenBank/DDBJ whole genome shotgun (WGS) entry which is preliminary data.</text>
</comment>
<protein>
    <recommendedName>
        <fullName evidence="4">Ubiquinone biosynthesis accessory factor UbiJ</fullName>
    </recommendedName>
</protein>
<feature type="coiled-coil region" evidence="1">
    <location>
        <begin position="156"/>
        <end position="183"/>
    </location>
</feature>